<comment type="caution">
    <text evidence="3">The sequence shown here is derived from an EMBL/GenBank/DDBJ whole genome shotgun (WGS) entry which is preliminary data.</text>
</comment>
<feature type="domain" description="Metallo-beta-lactamase" evidence="2">
    <location>
        <begin position="50"/>
        <end position="248"/>
    </location>
</feature>
<keyword evidence="1" id="KW-0378">Hydrolase</keyword>
<dbReference type="SUPFAM" id="SSF56281">
    <property type="entry name" value="Metallo-hydrolase/oxidoreductase"/>
    <property type="match status" value="1"/>
</dbReference>
<dbReference type="InterPro" id="IPR050114">
    <property type="entry name" value="UPF0173_UPF0282_UlaG_hydrolase"/>
</dbReference>
<dbReference type="Pfam" id="PF12706">
    <property type="entry name" value="Lactamase_B_2"/>
    <property type="match status" value="1"/>
</dbReference>
<gene>
    <name evidence="3" type="ORF">ABID13_002953</name>
</gene>
<name>A0ABV2FZ50_9FIRM</name>
<evidence type="ECO:0000256" key="1">
    <source>
        <dbReference type="ARBA" id="ARBA00022801"/>
    </source>
</evidence>
<evidence type="ECO:0000313" key="3">
    <source>
        <dbReference type="EMBL" id="MET3571308.1"/>
    </source>
</evidence>
<evidence type="ECO:0000259" key="2">
    <source>
        <dbReference type="Pfam" id="PF12706"/>
    </source>
</evidence>
<accession>A0ABV2FZ50</accession>
<dbReference type="Gene3D" id="3.60.15.10">
    <property type="entry name" value="Ribonuclease Z/Hydroxyacylglutathione hydrolase-like"/>
    <property type="match status" value="1"/>
</dbReference>
<dbReference type="InterPro" id="IPR036866">
    <property type="entry name" value="RibonucZ/Hydroxyglut_hydro"/>
</dbReference>
<evidence type="ECO:0000313" key="4">
    <source>
        <dbReference type="Proteomes" id="UP001549200"/>
    </source>
</evidence>
<dbReference type="PANTHER" id="PTHR43546:SF9">
    <property type="entry name" value="L-ASCORBATE-6-PHOSPHATE LACTONASE ULAG-RELATED"/>
    <property type="match status" value="1"/>
</dbReference>
<dbReference type="InterPro" id="IPR001279">
    <property type="entry name" value="Metallo-B-lactamas"/>
</dbReference>
<dbReference type="Proteomes" id="UP001549200">
    <property type="component" value="Unassembled WGS sequence"/>
</dbReference>
<protein>
    <submittedName>
        <fullName evidence="3">L-ascorbate metabolism protein UlaG (Beta-lactamase superfamily)</fullName>
    </submittedName>
</protein>
<reference evidence="3 4" key="1">
    <citation type="submission" date="2024-06" db="EMBL/GenBank/DDBJ databases">
        <title>Genomic Encyclopedia of Type Strains, Phase IV (KMG-IV): sequencing the most valuable type-strain genomes for metagenomic binning, comparative biology and taxonomic classification.</title>
        <authorList>
            <person name="Goeker M."/>
        </authorList>
    </citation>
    <scope>NUCLEOTIDE SEQUENCE [LARGE SCALE GENOMIC DNA]</scope>
    <source>
        <strain evidence="3 4">DSM 19261</strain>
    </source>
</reference>
<dbReference type="EMBL" id="JBEPLZ010000009">
    <property type="protein sequence ID" value="MET3571308.1"/>
    <property type="molecule type" value="Genomic_DNA"/>
</dbReference>
<dbReference type="RefSeq" id="WP_040417018.1">
    <property type="nucleotide sequence ID" value="NZ_CAJMFN010000057.1"/>
</dbReference>
<sequence length="288" mass="32701">MERNIVGNKWYLSGRKLLDQIKETEYPDHMAAIWYIGQMGLVIKWKGTIIYIDPVLNDLFRPDGISRRLYPPPYTGQMVDRVDWVICSHNHADHMNADTLKPMWENNRHMRVVVPYPVTKVLECSGIPEHAIVGAKEFEPVSLTEEIQLLPVGAAHESYETDTSGNQCYLGYFLDLGGIRIYHSGDTMLTERLLTDIKNKGPITAAFLPVNGTDLERRGRGIVGNMDGRDAAYLAAEAGVDLVVPLHYDMVEGNTENPLLFAFYMEELYPGRKYEIMKLGQRLIVEKV</sequence>
<keyword evidence="4" id="KW-1185">Reference proteome</keyword>
<organism evidence="3 4">
    <name type="scientific">Enterocloster citroniae</name>
    <dbReference type="NCBI Taxonomy" id="358743"/>
    <lineage>
        <taxon>Bacteria</taxon>
        <taxon>Bacillati</taxon>
        <taxon>Bacillota</taxon>
        <taxon>Clostridia</taxon>
        <taxon>Lachnospirales</taxon>
        <taxon>Lachnospiraceae</taxon>
        <taxon>Enterocloster</taxon>
    </lineage>
</organism>
<proteinExistence type="predicted"/>
<dbReference type="PANTHER" id="PTHR43546">
    <property type="entry name" value="UPF0173 METAL-DEPENDENT HYDROLASE MJ1163-RELATED"/>
    <property type="match status" value="1"/>
</dbReference>